<accession>A0A3D4VCB8</accession>
<dbReference type="InterPro" id="IPR007372">
    <property type="entry name" value="Lipid/polyisoprenoid-bd_YceI"/>
</dbReference>
<evidence type="ECO:0000313" key="3">
    <source>
        <dbReference type="Proteomes" id="UP000264071"/>
    </source>
</evidence>
<dbReference type="SUPFAM" id="SSF101874">
    <property type="entry name" value="YceI-like"/>
    <property type="match status" value="1"/>
</dbReference>
<dbReference type="Gene3D" id="2.40.128.110">
    <property type="entry name" value="Lipid/polyisoprenoid-binding, YceI-like"/>
    <property type="match status" value="1"/>
</dbReference>
<dbReference type="Proteomes" id="UP000264071">
    <property type="component" value="Unassembled WGS sequence"/>
</dbReference>
<feature type="domain" description="Lipid/polyisoprenoid-binding YceI-like" evidence="1">
    <location>
        <begin position="27"/>
        <end position="196"/>
    </location>
</feature>
<gene>
    <name evidence="2" type="ORF">DGD08_16225</name>
</gene>
<dbReference type="SMART" id="SM00867">
    <property type="entry name" value="YceI"/>
    <property type="match status" value="1"/>
</dbReference>
<name>A0A3D4VCB8_9BACT</name>
<sequence length="197" mass="21170">MRSFNPFLLIGAGALILVGATPNAVNPLTLREGSRLWFEGTSTVRSWNCTAERIEATINASESAVPVAVLDGRKVEGSVELDFPVAKLECKNGTMNEHMRKALKATDNPNIRFVLEGYDLTKTTGVSGALRGSLQMAGQSKPITIPVQFASAEGGLRVTGKVPIKMTEWGMKPPTLMLGTLKVGETVTVNFDLSLQH</sequence>
<evidence type="ECO:0000313" key="2">
    <source>
        <dbReference type="EMBL" id="HCT58753.1"/>
    </source>
</evidence>
<dbReference type="Pfam" id="PF04264">
    <property type="entry name" value="YceI"/>
    <property type="match status" value="1"/>
</dbReference>
<protein>
    <submittedName>
        <fullName evidence="2">YceI family protein</fullName>
    </submittedName>
</protein>
<dbReference type="AlphaFoldDB" id="A0A3D4VCB8"/>
<organism evidence="2 3">
    <name type="scientific">Gemmatimonas aurantiaca</name>
    <dbReference type="NCBI Taxonomy" id="173480"/>
    <lineage>
        <taxon>Bacteria</taxon>
        <taxon>Pseudomonadati</taxon>
        <taxon>Gemmatimonadota</taxon>
        <taxon>Gemmatimonadia</taxon>
        <taxon>Gemmatimonadales</taxon>
        <taxon>Gemmatimonadaceae</taxon>
        <taxon>Gemmatimonas</taxon>
    </lineage>
</organism>
<proteinExistence type="predicted"/>
<evidence type="ECO:0000259" key="1">
    <source>
        <dbReference type="SMART" id="SM00867"/>
    </source>
</evidence>
<dbReference type="PANTHER" id="PTHR34406:SF1">
    <property type="entry name" value="PROTEIN YCEI"/>
    <property type="match status" value="1"/>
</dbReference>
<reference evidence="2 3" key="1">
    <citation type="journal article" date="2018" name="Nat. Biotechnol.">
        <title>A standardized bacterial taxonomy based on genome phylogeny substantially revises the tree of life.</title>
        <authorList>
            <person name="Parks D.H."/>
            <person name="Chuvochina M."/>
            <person name="Waite D.W."/>
            <person name="Rinke C."/>
            <person name="Skarshewski A."/>
            <person name="Chaumeil P.A."/>
            <person name="Hugenholtz P."/>
        </authorList>
    </citation>
    <scope>NUCLEOTIDE SEQUENCE [LARGE SCALE GENOMIC DNA]</scope>
    <source>
        <strain evidence="2">UBA8844</strain>
    </source>
</reference>
<dbReference type="EMBL" id="DPIY01000011">
    <property type="protein sequence ID" value="HCT58753.1"/>
    <property type="molecule type" value="Genomic_DNA"/>
</dbReference>
<dbReference type="OMA" id="STLHDWE"/>
<dbReference type="InterPro" id="IPR036761">
    <property type="entry name" value="TTHA0802/YceI-like_sf"/>
</dbReference>
<dbReference type="PANTHER" id="PTHR34406">
    <property type="entry name" value="PROTEIN YCEI"/>
    <property type="match status" value="1"/>
</dbReference>
<comment type="caution">
    <text evidence="2">The sequence shown here is derived from an EMBL/GenBank/DDBJ whole genome shotgun (WGS) entry which is preliminary data.</text>
</comment>